<sequence>MHKINSRNHTTVENKYVKKRLRQQGLYKRKPRTQTERVHEDEQTECKWTIRYGDVTMMVRGDDGGDSYRGRRGGCVTYGQPVTAAVGPTSQCWKQHDRGWTDPLKGEGHTFDMMEIPPGNSPAAAAAVGGWWWSAADRCDVPQEQRVIVKRRPEEGRKRSGEWRASTLNENQTFSRPNQAAPPPNEPHCVMGKQRVWMLPAGIEPRDKPMDTRNRVRVHVETHKHTVKVWPPLESHSVEFGRGGQSDIYRNTLLRLSFIYTNVHQYVRFPYVLFCRWFLDFV</sequence>
<feature type="region of interest" description="Disordered" evidence="1">
    <location>
        <begin position="20"/>
        <end position="39"/>
    </location>
</feature>
<protein>
    <submittedName>
        <fullName evidence="2">Uncharacterized protein</fullName>
    </submittedName>
</protein>
<accession>A0A6A4T8L1</accession>
<feature type="compositionally biased region" description="Basic residues" evidence="1">
    <location>
        <begin position="20"/>
        <end position="32"/>
    </location>
</feature>
<dbReference type="EMBL" id="VEVO01000008">
    <property type="protein sequence ID" value="KAF0038492.1"/>
    <property type="molecule type" value="Genomic_DNA"/>
</dbReference>
<reference evidence="2 3" key="1">
    <citation type="submission" date="2019-06" db="EMBL/GenBank/DDBJ databases">
        <title>Draft genomes of female and male turbot (Scophthalmus maximus).</title>
        <authorList>
            <person name="Xu H."/>
            <person name="Xu X.-W."/>
            <person name="Shao C."/>
            <person name="Chen S."/>
        </authorList>
    </citation>
    <scope>NUCLEOTIDE SEQUENCE [LARGE SCALE GENOMIC DNA]</scope>
    <source>
        <strain evidence="2">Ysfricsl-2016a</strain>
        <tissue evidence="2">Blood</tissue>
    </source>
</reference>
<proteinExistence type="predicted"/>
<dbReference type="Proteomes" id="UP000438429">
    <property type="component" value="Unassembled WGS sequence"/>
</dbReference>
<dbReference type="AlphaFoldDB" id="A0A6A4T8L1"/>
<organism evidence="2 3">
    <name type="scientific">Scophthalmus maximus</name>
    <name type="common">Turbot</name>
    <name type="synonym">Psetta maxima</name>
    <dbReference type="NCBI Taxonomy" id="52904"/>
    <lineage>
        <taxon>Eukaryota</taxon>
        <taxon>Metazoa</taxon>
        <taxon>Chordata</taxon>
        <taxon>Craniata</taxon>
        <taxon>Vertebrata</taxon>
        <taxon>Euteleostomi</taxon>
        <taxon>Actinopterygii</taxon>
        <taxon>Neopterygii</taxon>
        <taxon>Teleostei</taxon>
        <taxon>Neoteleostei</taxon>
        <taxon>Acanthomorphata</taxon>
        <taxon>Carangaria</taxon>
        <taxon>Pleuronectiformes</taxon>
        <taxon>Pleuronectoidei</taxon>
        <taxon>Scophthalmidae</taxon>
        <taxon>Scophthalmus</taxon>
    </lineage>
</organism>
<evidence type="ECO:0000313" key="3">
    <source>
        <dbReference type="Proteomes" id="UP000438429"/>
    </source>
</evidence>
<gene>
    <name evidence="2" type="ORF">F2P81_008976</name>
</gene>
<evidence type="ECO:0000313" key="2">
    <source>
        <dbReference type="EMBL" id="KAF0038492.1"/>
    </source>
</evidence>
<comment type="caution">
    <text evidence="2">The sequence shown here is derived from an EMBL/GenBank/DDBJ whole genome shotgun (WGS) entry which is preliminary data.</text>
</comment>
<evidence type="ECO:0000256" key="1">
    <source>
        <dbReference type="SAM" id="MobiDB-lite"/>
    </source>
</evidence>
<name>A0A6A4T8L1_SCOMX</name>